<protein>
    <recommendedName>
        <fullName evidence="5">Peptidyl-prolyl cis-trans isomerase</fullName>
        <shortName evidence="5">PPIase</shortName>
        <ecNumber evidence="5">5.2.1.8</ecNumber>
    </recommendedName>
</protein>
<dbReference type="EMBL" id="CP116967">
    <property type="protein sequence ID" value="WNM56452.1"/>
    <property type="molecule type" value="Genomic_DNA"/>
</dbReference>
<dbReference type="GO" id="GO:0003755">
    <property type="term" value="F:peptidyl-prolyl cis-trans isomerase activity"/>
    <property type="evidence" value="ECO:0007669"/>
    <property type="project" value="UniProtKB-UniRule"/>
</dbReference>
<dbReference type="EC" id="5.2.1.8" evidence="5"/>
<feature type="compositionally biased region" description="Basic and acidic residues" evidence="6">
    <location>
        <begin position="70"/>
        <end position="79"/>
    </location>
</feature>
<feature type="domain" description="PPIase cyclophilin-type" evidence="7">
    <location>
        <begin position="23"/>
        <end position="169"/>
    </location>
</feature>
<evidence type="ECO:0000256" key="5">
    <source>
        <dbReference type="RuleBase" id="RU363019"/>
    </source>
</evidence>
<dbReference type="CDD" id="cd00317">
    <property type="entry name" value="cyclophilin"/>
    <property type="match status" value="1"/>
</dbReference>
<evidence type="ECO:0000256" key="3">
    <source>
        <dbReference type="ARBA" id="ARBA00023110"/>
    </source>
</evidence>
<comment type="similarity">
    <text evidence="2 5">Belongs to the cyclophilin-type PPIase family.</text>
</comment>
<dbReference type="PRINTS" id="PR00153">
    <property type="entry name" value="CSAPPISMRASE"/>
</dbReference>
<dbReference type="InterPro" id="IPR029000">
    <property type="entry name" value="Cyclophilin-like_dom_sf"/>
</dbReference>
<keyword evidence="4 5" id="KW-0413">Isomerase</keyword>
<dbReference type="Pfam" id="PF00160">
    <property type="entry name" value="Pro_isomerase"/>
    <property type="match status" value="1"/>
</dbReference>
<gene>
    <name evidence="8" type="ORF">PP769_10705</name>
</gene>
<sequence length="177" mass="19896">MTTPSPLQFKKKNPKAIISTKFGDIEIRFFTDDAPRHVESFLNLVRLKFYDDTTFHRVVPKFLIQGGDPLSKHPNRELHGTGGPGFSLPSEPSDRPHRRGTVAMAKVPRNPDATRDISDSGSQFYIIVEDTSSLDRMYTVFGRVVKGMEVVDQIAALPCDSRDNPLEPVPMKIRAEE</sequence>
<dbReference type="InterPro" id="IPR044666">
    <property type="entry name" value="Cyclophilin_A-like"/>
</dbReference>
<dbReference type="PANTHER" id="PTHR45625">
    <property type="entry name" value="PEPTIDYL-PROLYL CIS-TRANS ISOMERASE-RELATED"/>
    <property type="match status" value="1"/>
</dbReference>
<evidence type="ECO:0000256" key="1">
    <source>
        <dbReference type="ARBA" id="ARBA00002388"/>
    </source>
</evidence>
<dbReference type="InterPro" id="IPR020892">
    <property type="entry name" value="Cyclophilin-type_PPIase_CS"/>
</dbReference>
<evidence type="ECO:0000259" key="7">
    <source>
        <dbReference type="PROSITE" id="PS50072"/>
    </source>
</evidence>
<feature type="region of interest" description="Disordered" evidence="6">
    <location>
        <begin position="69"/>
        <end position="116"/>
    </location>
</feature>
<evidence type="ECO:0000256" key="2">
    <source>
        <dbReference type="ARBA" id="ARBA00007365"/>
    </source>
</evidence>
<evidence type="ECO:0000313" key="8">
    <source>
        <dbReference type="EMBL" id="WNM56452.1"/>
    </source>
</evidence>
<dbReference type="InterPro" id="IPR002130">
    <property type="entry name" value="Cyclophilin-type_PPIase_dom"/>
</dbReference>
<proteinExistence type="inferred from homology"/>
<dbReference type="PROSITE" id="PS00170">
    <property type="entry name" value="CSA_PPIASE_1"/>
    <property type="match status" value="1"/>
</dbReference>
<dbReference type="GO" id="GO:0006457">
    <property type="term" value="P:protein folding"/>
    <property type="evidence" value="ECO:0007669"/>
    <property type="project" value="InterPro"/>
</dbReference>
<dbReference type="InterPro" id="IPR024936">
    <property type="entry name" value="Cyclophilin-type_PPIase"/>
</dbReference>
<accession>A0AA96G8P8</accession>
<dbReference type="Proteomes" id="UP001302719">
    <property type="component" value="Chromosome"/>
</dbReference>
<dbReference type="Gene3D" id="2.40.100.10">
    <property type="entry name" value="Cyclophilin-like"/>
    <property type="match status" value="1"/>
</dbReference>
<keyword evidence="9" id="KW-1185">Reference proteome</keyword>
<organism evidence="8 9">
    <name type="scientific">Candidatus Nitrospira allomarina</name>
    <dbReference type="NCBI Taxonomy" id="3020900"/>
    <lineage>
        <taxon>Bacteria</taxon>
        <taxon>Pseudomonadati</taxon>
        <taxon>Nitrospirota</taxon>
        <taxon>Nitrospiria</taxon>
        <taxon>Nitrospirales</taxon>
        <taxon>Nitrospiraceae</taxon>
        <taxon>Nitrospira</taxon>
    </lineage>
</organism>
<dbReference type="PIRSF" id="PIRSF001467">
    <property type="entry name" value="Peptidylpro_ismrse"/>
    <property type="match status" value="1"/>
</dbReference>
<comment type="function">
    <text evidence="1 5">PPIases accelerate the folding of proteins. It catalyzes the cis-trans isomerization of proline imidic peptide bonds in oligopeptides.</text>
</comment>
<dbReference type="AlphaFoldDB" id="A0AA96G8P8"/>
<comment type="catalytic activity">
    <reaction evidence="5">
        <text>[protein]-peptidylproline (omega=180) = [protein]-peptidylproline (omega=0)</text>
        <dbReference type="Rhea" id="RHEA:16237"/>
        <dbReference type="Rhea" id="RHEA-COMP:10747"/>
        <dbReference type="Rhea" id="RHEA-COMP:10748"/>
        <dbReference type="ChEBI" id="CHEBI:83833"/>
        <dbReference type="ChEBI" id="CHEBI:83834"/>
        <dbReference type="EC" id="5.2.1.8"/>
    </reaction>
</comment>
<dbReference type="SUPFAM" id="SSF50891">
    <property type="entry name" value="Cyclophilin-like"/>
    <property type="match status" value="1"/>
</dbReference>
<dbReference type="RefSeq" id="WP_312640043.1">
    <property type="nucleotide sequence ID" value="NZ_CP116967.1"/>
</dbReference>
<evidence type="ECO:0000256" key="4">
    <source>
        <dbReference type="ARBA" id="ARBA00023235"/>
    </source>
</evidence>
<dbReference type="PANTHER" id="PTHR45625:SF4">
    <property type="entry name" value="PEPTIDYLPROLYL ISOMERASE DOMAIN AND WD REPEAT-CONTAINING PROTEIN 1"/>
    <property type="match status" value="1"/>
</dbReference>
<dbReference type="KEGG" id="nall:PP769_10705"/>
<evidence type="ECO:0000256" key="6">
    <source>
        <dbReference type="SAM" id="MobiDB-lite"/>
    </source>
</evidence>
<name>A0AA96G8P8_9BACT</name>
<reference evidence="8 9" key="1">
    <citation type="submission" date="2023-01" db="EMBL/GenBank/DDBJ databases">
        <title>Cultivation and genomic characterization of new, ubiquitous marine nitrite-oxidizing bacteria from the Nitrospirales.</title>
        <authorList>
            <person name="Mueller A.J."/>
            <person name="Daebeler A."/>
            <person name="Herbold C.W."/>
            <person name="Kirkegaard R.H."/>
            <person name="Daims H."/>
        </authorList>
    </citation>
    <scope>NUCLEOTIDE SEQUENCE [LARGE SCALE GENOMIC DNA]</scope>
    <source>
        <strain evidence="8 9">VA</strain>
    </source>
</reference>
<keyword evidence="3 5" id="KW-0697">Rotamase</keyword>
<evidence type="ECO:0000313" key="9">
    <source>
        <dbReference type="Proteomes" id="UP001302719"/>
    </source>
</evidence>
<dbReference type="PROSITE" id="PS50072">
    <property type="entry name" value="CSA_PPIASE_2"/>
    <property type="match status" value="1"/>
</dbReference>